<organism evidence="11 12">
    <name type="scientific">Elysia crispata</name>
    <name type="common">lettuce slug</name>
    <dbReference type="NCBI Taxonomy" id="231223"/>
    <lineage>
        <taxon>Eukaryota</taxon>
        <taxon>Metazoa</taxon>
        <taxon>Spiralia</taxon>
        <taxon>Lophotrochozoa</taxon>
        <taxon>Mollusca</taxon>
        <taxon>Gastropoda</taxon>
        <taxon>Heterobranchia</taxon>
        <taxon>Euthyneura</taxon>
        <taxon>Panpulmonata</taxon>
        <taxon>Sacoglossa</taxon>
        <taxon>Placobranchoidea</taxon>
        <taxon>Plakobranchidae</taxon>
        <taxon>Elysia</taxon>
    </lineage>
</organism>
<evidence type="ECO:0000313" key="11">
    <source>
        <dbReference type="EMBL" id="KAK3771006.1"/>
    </source>
</evidence>
<dbReference type="Gene3D" id="1.10.287.20">
    <property type="entry name" value="Ubiquinol-cytochrome C reductase hinge domain"/>
    <property type="match status" value="1"/>
</dbReference>
<feature type="compositionally biased region" description="Basic and acidic residues" evidence="9">
    <location>
        <begin position="78"/>
        <end position="90"/>
    </location>
</feature>
<evidence type="ECO:0000256" key="6">
    <source>
        <dbReference type="ARBA" id="ARBA00022982"/>
    </source>
</evidence>
<keyword evidence="8" id="KW-0472">Membrane</keyword>
<evidence type="ECO:0000256" key="9">
    <source>
        <dbReference type="SAM" id="MobiDB-lite"/>
    </source>
</evidence>
<dbReference type="AlphaFoldDB" id="A0AAE0ZLB9"/>
<evidence type="ECO:0000313" key="12">
    <source>
        <dbReference type="Proteomes" id="UP001283361"/>
    </source>
</evidence>
<comment type="subcellular location">
    <subcellularLocation>
        <location evidence="1">Mitochondrion inner membrane</location>
        <topology evidence="1">Peripheral membrane protein</topology>
        <orientation evidence="1">Intermembrane side</orientation>
    </subcellularLocation>
</comment>
<dbReference type="SUPFAM" id="SSF81531">
    <property type="entry name" value="Non-heme 11 kDa protein of cytochrome bc1 complex (Ubiquinol-cytochrome c reductase)"/>
    <property type="match status" value="1"/>
</dbReference>
<dbReference type="InterPro" id="IPR036811">
    <property type="entry name" value="Ubol_cytC_Rdtase_hinge_dom_sf"/>
</dbReference>
<evidence type="ECO:0000256" key="3">
    <source>
        <dbReference type="ARBA" id="ARBA00022448"/>
    </source>
</evidence>
<comment type="caution">
    <text evidence="11">The sequence shown here is derived from an EMBL/GenBank/DDBJ whole genome shotgun (WGS) entry which is preliminary data.</text>
</comment>
<dbReference type="GO" id="GO:0006122">
    <property type="term" value="P:mitochondrial electron transport, ubiquinol to cytochrome c"/>
    <property type="evidence" value="ECO:0007669"/>
    <property type="project" value="InterPro"/>
</dbReference>
<feature type="domain" description="Ubiquinol-cytochrome C reductase hinge" evidence="10">
    <location>
        <begin position="219"/>
        <end position="282"/>
    </location>
</feature>
<dbReference type="Pfam" id="PF02320">
    <property type="entry name" value="UCR_hinge"/>
    <property type="match status" value="1"/>
</dbReference>
<dbReference type="InterPro" id="IPR023184">
    <property type="entry name" value="Ubol_cytC_Rdtase_hinge_dom"/>
</dbReference>
<proteinExistence type="inferred from homology"/>
<name>A0AAE0ZLB9_9GAST</name>
<dbReference type="PANTHER" id="PTHR15336">
    <property type="entry name" value="UBIQUINOL-CYTOCHROME C REDUCTASE COMPLEX 7.8 KDA PROTEIN"/>
    <property type="match status" value="1"/>
</dbReference>
<feature type="compositionally biased region" description="Acidic residues" evidence="9">
    <location>
        <begin position="204"/>
        <end position="221"/>
    </location>
</feature>
<comment type="similarity">
    <text evidence="2">Belongs to the UQCRH/QCR6 family.</text>
</comment>
<evidence type="ECO:0000256" key="4">
    <source>
        <dbReference type="ARBA" id="ARBA00022660"/>
    </source>
</evidence>
<dbReference type="EMBL" id="JAWDGP010003778">
    <property type="protein sequence ID" value="KAK3771006.1"/>
    <property type="molecule type" value="Genomic_DNA"/>
</dbReference>
<feature type="region of interest" description="Disordered" evidence="9">
    <location>
        <begin position="63"/>
        <end position="92"/>
    </location>
</feature>
<reference evidence="11" key="1">
    <citation type="journal article" date="2023" name="G3 (Bethesda)">
        <title>A reference genome for the long-term kleptoplast-retaining sea slug Elysia crispata morphotype clarki.</title>
        <authorList>
            <person name="Eastman K.E."/>
            <person name="Pendleton A.L."/>
            <person name="Shaikh M.A."/>
            <person name="Suttiyut T."/>
            <person name="Ogas R."/>
            <person name="Tomko P."/>
            <person name="Gavelis G."/>
            <person name="Widhalm J.R."/>
            <person name="Wisecaver J.H."/>
        </authorList>
    </citation>
    <scope>NUCLEOTIDE SEQUENCE</scope>
    <source>
        <strain evidence="11">ECLA1</strain>
    </source>
</reference>
<accession>A0AAE0ZLB9</accession>
<protein>
    <recommendedName>
        <fullName evidence="10">Ubiquinol-cytochrome C reductase hinge domain-containing protein</fullName>
    </recommendedName>
</protein>
<dbReference type="Proteomes" id="UP001283361">
    <property type="component" value="Unassembled WGS sequence"/>
</dbReference>
<evidence type="ECO:0000256" key="7">
    <source>
        <dbReference type="ARBA" id="ARBA00023128"/>
    </source>
</evidence>
<evidence type="ECO:0000256" key="1">
    <source>
        <dbReference type="ARBA" id="ARBA00004137"/>
    </source>
</evidence>
<dbReference type="FunFam" id="1.10.287.20:FF:000005">
    <property type="entry name" value="Cytochrome b-c1 complex subunit 6"/>
    <property type="match status" value="1"/>
</dbReference>
<evidence type="ECO:0000256" key="2">
    <source>
        <dbReference type="ARBA" id="ARBA00006498"/>
    </source>
</evidence>
<keyword evidence="5" id="KW-0999">Mitochondrion inner membrane</keyword>
<keyword evidence="6" id="KW-0249">Electron transport</keyword>
<feature type="region of interest" description="Disordered" evidence="9">
    <location>
        <begin position="202"/>
        <end position="224"/>
    </location>
</feature>
<keyword evidence="4" id="KW-0679">Respiratory chain</keyword>
<gene>
    <name evidence="11" type="ORF">RRG08_002055</name>
</gene>
<dbReference type="GO" id="GO:0005743">
    <property type="term" value="C:mitochondrial inner membrane"/>
    <property type="evidence" value="ECO:0007669"/>
    <property type="project" value="UniProtKB-SubCell"/>
</dbReference>
<keyword evidence="12" id="KW-1185">Reference proteome</keyword>
<feature type="compositionally biased region" description="Low complexity" evidence="9">
    <location>
        <begin position="63"/>
        <end position="76"/>
    </location>
</feature>
<keyword evidence="7" id="KW-0496">Mitochondrion</keyword>
<evidence type="ECO:0000256" key="5">
    <source>
        <dbReference type="ARBA" id="ARBA00022792"/>
    </source>
</evidence>
<dbReference type="PANTHER" id="PTHR15336:SF0">
    <property type="entry name" value="CYTOCHROME B-C1 COMPLEX SUBUNIT 6, MITOCHONDRIAL"/>
    <property type="match status" value="1"/>
</dbReference>
<sequence>MNYQEENADIVGKREFSSVLKKAWIRGIQKDAVISGFRAAGLYPWNPEHVNMSKLGPSRLYATTTDTETNSDTMTETDSDRVAEPTRTETDSGLVTEFTRTETDSDTVTEQLEKTGLVPGCEIVTLTAADETRDDEPKGLPVRPPSPAPILSALPPTAGCSSYSKSQYHLYSSILFGRTYVRNVSDFSTRESLDRLLDLAAKEEAEEPAEEEEEEELVDPQDELKEKCSEKKECVSLKEKLDECNARVEGRSKTAETCTEEIIDFMHCVDHCVSKTLFNKLK</sequence>
<feature type="region of interest" description="Disordered" evidence="9">
    <location>
        <begin position="131"/>
        <end position="150"/>
    </location>
</feature>
<dbReference type="InterPro" id="IPR003422">
    <property type="entry name" value="Cyt_b-c1_6"/>
</dbReference>
<evidence type="ECO:0000256" key="8">
    <source>
        <dbReference type="ARBA" id="ARBA00023136"/>
    </source>
</evidence>
<keyword evidence="3" id="KW-0813">Transport</keyword>
<evidence type="ECO:0000259" key="10">
    <source>
        <dbReference type="Pfam" id="PF02320"/>
    </source>
</evidence>